<dbReference type="EMBL" id="ASPP01024197">
    <property type="protein sequence ID" value="ETO09257.1"/>
    <property type="molecule type" value="Genomic_DNA"/>
</dbReference>
<protein>
    <submittedName>
        <fullName evidence="2">Uncharacterized protein</fullName>
    </submittedName>
</protein>
<gene>
    <name evidence="2" type="ORF">RFI_28128</name>
</gene>
<dbReference type="Proteomes" id="UP000023152">
    <property type="component" value="Unassembled WGS sequence"/>
</dbReference>
<feature type="region of interest" description="Disordered" evidence="1">
    <location>
        <begin position="19"/>
        <end position="44"/>
    </location>
</feature>
<proteinExistence type="predicted"/>
<evidence type="ECO:0000313" key="3">
    <source>
        <dbReference type="Proteomes" id="UP000023152"/>
    </source>
</evidence>
<comment type="caution">
    <text evidence="2">The sequence shown here is derived from an EMBL/GenBank/DDBJ whole genome shotgun (WGS) entry which is preliminary data.</text>
</comment>
<keyword evidence="3" id="KW-1185">Reference proteome</keyword>
<dbReference type="AlphaFoldDB" id="X6M709"/>
<reference evidence="2 3" key="1">
    <citation type="journal article" date="2013" name="Curr. Biol.">
        <title>The Genome of the Foraminiferan Reticulomyxa filosa.</title>
        <authorList>
            <person name="Glockner G."/>
            <person name="Hulsmann N."/>
            <person name="Schleicher M."/>
            <person name="Noegel A.A."/>
            <person name="Eichinger L."/>
            <person name="Gallinger C."/>
            <person name="Pawlowski J."/>
            <person name="Sierra R."/>
            <person name="Euteneuer U."/>
            <person name="Pillet L."/>
            <person name="Moustafa A."/>
            <person name="Platzer M."/>
            <person name="Groth M."/>
            <person name="Szafranski K."/>
            <person name="Schliwa M."/>
        </authorList>
    </citation>
    <scope>NUCLEOTIDE SEQUENCE [LARGE SCALE GENOMIC DNA]</scope>
</reference>
<name>X6M709_RETFI</name>
<evidence type="ECO:0000256" key="1">
    <source>
        <dbReference type="SAM" id="MobiDB-lite"/>
    </source>
</evidence>
<accession>X6M709</accession>
<sequence>MDRNRLLYFLTYRRVKKNEKQNEPVIIDEKASSEAAPKKLEHQEESSWKMDDLFSHLVPFDNNHSHSHSDLKGVKDKEQPTEQHAQVANDNDALVAMMTLHSNDNNHDDNVTAVAVARKEQDFKSSLWIDENSQINLLDDFWCNTADTNKHNNNNNNNLKKYPFDFFFNYV</sequence>
<evidence type="ECO:0000313" key="2">
    <source>
        <dbReference type="EMBL" id="ETO09257.1"/>
    </source>
</evidence>
<organism evidence="2 3">
    <name type="scientific">Reticulomyxa filosa</name>
    <dbReference type="NCBI Taxonomy" id="46433"/>
    <lineage>
        <taxon>Eukaryota</taxon>
        <taxon>Sar</taxon>
        <taxon>Rhizaria</taxon>
        <taxon>Retaria</taxon>
        <taxon>Foraminifera</taxon>
        <taxon>Monothalamids</taxon>
        <taxon>Reticulomyxidae</taxon>
        <taxon>Reticulomyxa</taxon>
    </lineage>
</organism>